<comment type="similarity">
    <text evidence="7">Belongs to the CobU/CobP family.</text>
</comment>
<dbReference type="EC" id="2.7.7.62" evidence="9"/>
<dbReference type="GO" id="GO:0016779">
    <property type="term" value="F:nucleotidyltransferase activity"/>
    <property type="evidence" value="ECO:0007669"/>
    <property type="project" value="UniProtKB-KW"/>
</dbReference>
<evidence type="ECO:0000313" key="18">
    <source>
        <dbReference type="EMBL" id="GAA3623202.1"/>
    </source>
</evidence>
<evidence type="ECO:0000256" key="12">
    <source>
        <dbReference type="ARBA" id="ARBA00022741"/>
    </source>
</evidence>
<evidence type="ECO:0000313" key="19">
    <source>
        <dbReference type="Proteomes" id="UP001501490"/>
    </source>
</evidence>
<evidence type="ECO:0000256" key="2">
    <source>
        <dbReference type="ARBA" id="ARBA00000711"/>
    </source>
</evidence>
<sequence>MSARRVLVTGGVRSGKSAYAERLFADQPAVTYVAPGPVPDSAADPEWAARIDAHRVRRPAHWTTVETGDVAAALRAAAQPVLIDCLGTWLTRTIDELDGWNRPRADWEAAWRTATDDLVAAWRDREPLTVAVTNEVGWGVVPAYASGRLFADLLGRLNQAVAAAADDVVLLVSGRALHL</sequence>
<organism evidence="18 19">
    <name type="scientific">Microlunatus ginsengisoli</name>
    <dbReference type="NCBI Taxonomy" id="363863"/>
    <lineage>
        <taxon>Bacteria</taxon>
        <taxon>Bacillati</taxon>
        <taxon>Actinomycetota</taxon>
        <taxon>Actinomycetes</taxon>
        <taxon>Propionibacteriales</taxon>
        <taxon>Propionibacteriaceae</taxon>
        <taxon>Microlunatus</taxon>
    </lineage>
</organism>
<name>A0ABP7A1P9_9ACTN</name>
<comment type="catalytic activity">
    <reaction evidence="3">
        <text>adenosylcob(III)inamide + GTP = adenosylcob(III)inamide phosphate + GDP + H(+)</text>
        <dbReference type="Rhea" id="RHEA:15765"/>
        <dbReference type="ChEBI" id="CHEBI:2480"/>
        <dbReference type="ChEBI" id="CHEBI:15378"/>
        <dbReference type="ChEBI" id="CHEBI:37565"/>
        <dbReference type="ChEBI" id="CHEBI:58189"/>
        <dbReference type="ChEBI" id="CHEBI:58502"/>
        <dbReference type="EC" id="2.7.1.156"/>
    </reaction>
</comment>
<evidence type="ECO:0000256" key="13">
    <source>
        <dbReference type="ARBA" id="ARBA00022777"/>
    </source>
</evidence>
<protein>
    <recommendedName>
        <fullName evidence="16">Adenosylcobinamide kinase</fullName>
        <ecNumber evidence="8">2.7.1.156</ecNumber>
        <ecNumber evidence="9">2.7.7.62</ecNumber>
    </recommendedName>
    <alternativeName>
        <fullName evidence="17">Adenosylcobinamide-phosphate guanylyltransferase</fullName>
    </alternativeName>
</protein>
<dbReference type="NCBIfam" id="NF004469">
    <property type="entry name" value="PRK05800.1"/>
    <property type="match status" value="1"/>
</dbReference>
<keyword evidence="14" id="KW-0067">ATP-binding</keyword>
<evidence type="ECO:0000256" key="11">
    <source>
        <dbReference type="ARBA" id="ARBA00022679"/>
    </source>
</evidence>
<reference evidence="19" key="1">
    <citation type="journal article" date="2019" name="Int. J. Syst. Evol. Microbiol.">
        <title>The Global Catalogue of Microorganisms (GCM) 10K type strain sequencing project: providing services to taxonomists for standard genome sequencing and annotation.</title>
        <authorList>
            <consortium name="The Broad Institute Genomics Platform"/>
            <consortium name="The Broad Institute Genome Sequencing Center for Infectious Disease"/>
            <person name="Wu L."/>
            <person name="Ma J."/>
        </authorList>
    </citation>
    <scope>NUCLEOTIDE SEQUENCE [LARGE SCALE GENOMIC DNA]</scope>
    <source>
        <strain evidence="19">JCM 16929</strain>
    </source>
</reference>
<evidence type="ECO:0000256" key="9">
    <source>
        <dbReference type="ARBA" id="ARBA00012523"/>
    </source>
</evidence>
<dbReference type="SUPFAM" id="SSF52540">
    <property type="entry name" value="P-loop containing nucleoside triphosphate hydrolases"/>
    <property type="match status" value="1"/>
</dbReference>
<dbReference type="RefSeq" id="WP_344805319.1">
    <property type="nucleotide sequence ID" value="NZ_BAABAB010000017.1"/>
</dbReference>
<evidence type="ECO:0000256" key="7">
    <source>
        <dbReference type="ARBA" id="ARBA00007490"/>
    </source>
</evidence>
<keyword evidence="15" id="KW-0342">GTP-binding</keyword>
<comment type="catalytic activity">
    <reaction evidence="2">
        <text>adenosylcob(III)inamide phosphate + GTP + H(+) = adenosylcob(III)inamide-GDP + diphosphate</text>
        <dbReference type="Rhea" id="RHEA:22712"/>
        <dbReference type="ChEBI" id="CHEBI:15378"/>
        <dbReference type="ChEBI" id="CHEBI:33019"/>
        <dbReference type="ChEBI" id="CHEBI:37565"/>
        <dbReference type="ChEBI" id="CHEBI:58502"/>
        <dbReference type="ChEBI" id="CHEBI:60487"/>
        <dbReference type="EC" id="2.7.7.62"/>
    </reaction>
</comment>
<dbReference type="EMBL" id="BAABAB010000017">
    <property type="protein sequence ID" value="GAA3623202.1"/>
    <property type="molecule type" value="Genomic_DNA"/>
</dbReference>
<dbReference type="PANTHER" id="PTHR34848">
    <property type="match status" value="1"/>
</dbReference>
<evidence type="ECO:0000256" key="6">
    <source>
        <dbReference type="ARBA" id="ARBA00005159"/>
    </source>
</evidence>
<dbReference type="CDD" id="cd00544">
    <property type="entry name" value="CobU"/>
    <property type="match status" value="1"/>
</dbReference>
<evidence type="ECO:0000256" key="5">
    <source>
        <dbReference type="ARBA" id="ARBA00004692"/>
    </source>
</evidence>
<gene>
    <name evidence="18" type="ORF">GCM10022236_27030</name>
</gene>
<keyword evidence="19" id="KW-1185">Reference proteome</keyword>
<dbReference type="EC" id="2.7.1.156" evidence="8"/>
<keyword evidence="11" id="KW-0808">Transferase</keyword>
<proteinExistence type="inferred from homology"/>
<evidence type="ECO:0000256" key="15">
    <source>
        <dbReference type="ARBA" id="ARBA00023134"/>
    </source>
</evidence>
<accession>A0ABP7A1P9</accession>
<comment type="pathway">
    <text evidence="5">Cofactor biosynthesis; adenosylcobalamin biosynthesis; adenosylcobalamin from cob(II)yrinate a,c-diamide: step 6/7.</text>
</comment>
<dbReference type="GO" id="GO:0016301">
    <property type="term" value="F:kinase activity"/>
    <property type="evidence" value="ECO:0007669"/>
    <property type="project" value="UniProtKB-KW"/>
</dbReference>
<keyword evidence="10" id="KW-0169">Cobalamin biosynthesis</keyword>
<evidence type="ECO:0000256" key="3">
    <source>
        <dbReference type="ARBA" id="ARBA00001522"/>
    </source>
</evidence>
<evidence type="ECO:0000256" key="14">
    <source>
        <dbReference type="ARBA" id="ARBA00022840"/>
    </source>
</evidence>
<evidence type="ECO:0000256" key="16">
    <source>
        <dbReference type="ARBA" id="ARBA00029570"/>
    </source>
</evidence>
<comment type="caution">
    <text evidence="18">The sequence shown here is derived from an EMBL/GenBank/DDBJ whole genome shotgun (WGS) entry which is preliminary data.</text>
</comment>
<evidence type="ECO:0000256" key="8">
    <source>
        <dbReference type="ARBA" id="ARBA00012016"/>
    </source>
</evidence>
<comment type="pathway">
    <text evidence="6">Cofactor biosynthesis; adenosylcobalamin biosynthesis; adenosylcobalamin from cob(II)yrinate a,c-diamide: step 5/7.</text>
</comment>
<evidence type="ECO:0000256" key="10">
    <source>
        <dbReference type="ARBA" id="ARBA00022573"/>
    </source>
</evidence>
<evidence type="ECO:0000256" key="17">
    <source>
        <dbReference type="ARBA" id="ARBA00030571"/>
    </source>
</evidence>
<dbReference type="PANTHER" id="PTHR34848:SF1">
    <property type="entry name" value="BIFUNCTIONAL ADENOSYLCOBALAMIN BIOSYNTHESIS PROTEIN COBU"/>
    <property type="match status" value="1"/>
</dbReference>
<dbReference type="Gene3D" id="3.40.50.300">
    <property type="entry name" value="P-loop containing nucleotide triphosphate hydrolases"/>
    <property type="match status" value="1"/>
</dbReference>
<dbReference type="PIRSF" id="PIRSF006135">
    <property type="entry name" value="CobU"/>
    <property type="match status" value="1"/>
</dbReference>
<dbReference type="Pfam" id="PF02283">
    <property type="entry name" value="CobU"/>
    <property type="match status" value="1"/>
</dbReference>
<dbReference type="InterPro" id="IPR003203">
    <property type="entry name" value="CobU/CobP"/>
</dbReference>
<evidence type="ECO:0000256" key="1">
    <source>
        <dbReference type="ARBA" id="ARBA00000312"/>
    </source>
</evidence>
<dbReference type="Proteomes" id="UP001501490">
    <property type="component" value="Unassembled WGS sequence"/>
</dbReference>
<keyword evidence="13 18" id="KW-0418">Kinase</keyword>
<keyword evidence="12" id="KW-0547">Nucleotide-binding</keyword>
<dbReference type="InterPro" id="IPR027417">
    <property type="entry name" value="P-loop_NTPase"/>
</dbReference>
<comment type="catalytic activity">
    <reaction evidence="1">
        <text>adenosylcob(III)inamide + ATP = adenosylcob(III)inamide phosphate + ADP + H(+)</text>
        <dbReference type="Rhea" id="RHEA:15769"/>
        <dbReference type="ChEBI" id="CHEBI:2480"/>
        <dbReference type="ChEBI" id="CHEBI:15378"/>
        <dbReference type="ChEBI" id="CHEBI:30616"/>
        <dbReference type="ChEBI" id="CHEBI:58502"/>
        <dbReference type="ChEBI" id="CHEBI:456216"/>
        <dbReference type="EC" id="2.7.1.156"/>
    </reaction>
</comment>
<comment type="function">
    <text evidence="4">Catalyzes ATP-dependent phosphorylation of adenosylcobinamide and addition of GMP to adenosylcobinamide phosphate.</text>
</comment>
<keyword evidence="18" id="KW-0548">Nucleotidyltransferase</keyword>
<evidence type="ECO:0000256" key="4">
    <source>
        <dbReference type="ARBA" id="ARBA00003889"/>
    </source>
</evidence>